<gene>
    <name evidence="2" type="ORF">MPOCJGCO_4287</name>
</gene>
<reference evidence="2" key="2">
    <citation type="submission" date="2021-08" db="EMBL/GenBank/DDBJ databases">
        <authorList>
            <person name="Tani A."/>
            <person name="Ola A."/>
            <person name="Ogura Y."/>
            <person name="Katsura K."/>
            <person name="Hayashi T."/>
        </authorList>
    </citation>
    <scope>NUCLEOTIDE SEQUENCE</scope>
    <source>
        <strain evidence="2">DSM 23632</strain>
    </source>
</reference>
<dbReference type="InterPro" id="IPR054189">
    <property type="entry name" value="DUF6894"/>
</dbReference>
<sequence>MWAGLRAGFPLGYAQPAINAEHPVPRYFIDTDDGDLMIVDDEGHDLPNLTAARRAANKVLPEMAREKIQDDDRRTLYARVRAEDGTDVYTATLSLVGKWNIKPPVD</sequence>
<organism evidence="2 3">
    <name type="scientific">Methylobacterium trifolii</name>
    <dbReference type="NCBI Taxonomy" id="1003092"/>
    <lineage>
        <taxon>Bacteria</taxon>
        <taxon>Pseudomonadati</taxon>
        <taxon>Pseudomonadota</taxon>
        <taxon>Alphaproteobacteria</taxon>
        <taxon>Hyphomicrobiales</taxon>
        <taxon>Methylobacteriaceae</taxon>
        <taxon>Methylobacterium</taxon>
    </lineage>
</organism>
<evidence type="ECO:0000259" key="1">
    <source>
        <dbReference type="Pfam" id="PF21834"/>
    </source>
</evidence>
<dbReference type="Pfam" id="PF21834">
    <property type="entry name" value="DUF6894"/>
    <property type="match status" value="1"/>
</dbReference>
<reference evidence="2" key="1">
    <citation type="journal article" date="2021" name="Front. Microbiol.">
        <title>Comprehensive Comparative Genomics and Phenotyping of Methylobacterium Species.</title>
        <authorList>
            <person name="Alessa O."/>
            <person name="Ogura Y."/>
            <person name="Fujitani Y."/>
            <person name="Takami H."/>
            <person name="Hayashi T."/>
            <person name="Sahin N."/>
            <person name="Tani A."/>
        </authorList>
    </citation>
    <scope>NUCLEOTIDE SEQUENCE</scope>
    <source>
        <strain evidence="2">DSM 23632</strain>
    </source>
</reference>
<comment type="caution">
    <text evidence="2">The sequence shown here is derived from an EMBL/GenBank/DDBJ whole genome shotgun (WGS) entry which is preliminary data.</text>
</comment>
<dbReference type="Proteomes" id="UP001055057">
    <property type="component" value="Unassembled WGS sequence"/>
</dbReference>
<name>A0ABQ4U5N5_9HYPH</name>
<feature type="domain" description="DUF6894" evidence="1">
    <location>
        <begin position="26"/>
        <end position="94"/>
    </location>
</feature>
<dbReference type="EMBL" id="BPRB01000278">
    <property type="protein sequence ID" value="GJE62157.1"/>
    <property type="molecule type" value="Genomic_DNA"/>
</dbReference>
<keyword evidence="3" id="KW-1185">Reference proteome</keyword>
<proteinExistence type="predicted"/>
<evidence type="ECO:0000313" key="3">
    <source>
        <dbReference type="Proteomes" id="UP001055057"/>
    </source>
</evidence>
<accession>A0ABQ4U5N5</accession>
<evidence type="ECO:0000313" key="2">
    <source>
        <dbReference type="EMBL" id="GJE62157.1"/>
    </source>
</evidence>
<protein>
    <recommendedName>
        <fullName evidence="1">DUF6894 domain-containing protein</fullName>
    </recommendedName>
</protein>